<keyword evidence="1" id="KW-0328">Glycosyltransferase</keyword>
<comment type="caution">
    <text evidence="4">The sequence shown here is derived from an EMBL/GenBank/DDBJ whole genome shotgun (WGS) entry which is preliminary data.</text>
</comment>
<reference evidence="4 5" key="1">
    <citation type="submission" date="2018-08" db="EMBL/GenBank/DDBJ databases">
        <title>A genome reference for cultivated species of the human gut microbiota.</title>
        <authorList>
            <person name="Zou Y."/>
            <person name="Xue W."/>
            <person name="Luo G."/>
        </authorList>
    </citation>
    <scope>NUCLEOTIDE SEQUENCE [LARGE SCALE GENOMIC DNA]</scope>
    <source>
        <strain evidence="4 5">AM17-44</strain>
    </source>
</reference>
<keyword evidence="2 4" id="KW-0808">Transferase</keyword>
<dbReference type="SUPFAM" id="SSF53448">
    <property type="entry name" value="Nucleotide-diphospho-sugar transferases"/>
    <property type="match status" value="1"/>
</dbReference>
<evidence type="ECO:0000259" key="3">
    <source>
        <dbReference type="Pfam" id="PF00535"/>
    </source>
</evidence>
<proteinExistence type="predicted"/>
<evidence type="ECO:0000256" key="2">
    <source>
        <dbReference type="ARBA" id="ARBA00022679"/>
    </source>
</evidence>
<dbReference type="Gene3D" id="3.90.550.10">
    <property type="entry name" value="Spore Coat Polysaccharide Biosynthesis Protein SpsA, Chain A"/>
    <property type="match status" value="1"/>
</dbReference>
<dbReference type="CDD" id="cd00761">
    <property type="entry name" value="Glyco_tranf_GTA_type"/>
    <property type="match status" value="1"/>
</dbReference>
<name>A0A414WU54_9BACT</name>
<dbReference type="GO" id="GO:0016758">
    <property type="term" value="F:hexosyltransferase activity"/>
    <property type="evidence" value="ECO:0007669"/>
    <property type="project" value="UniProtKB-ARBA"/>
</dbReference>
<dbReference type="PANTHER" id="PTHR22916">
    <property type="entry name" value="GLYCOSYLTRANSFERASE"/>
    <property type="match status" value="1"/>
</dbReference>
<feature type="domain" description="Glycosyltransferase 2-like" evidence="3">
    <location>
        <begin position="3"/>
        <end position="132"/>
    </location>
</feature>
<accession>A0A414WU54</accession>
<dbReference type="AlphaFoldDB" id="A0A414WU54"/>
<sequence>MISVILNVYNGEKYLAHCIQSVLRQTYINFELLIINDGSTDNTPIIAESFQAKDKRVIVYNTENKGLSGSRHFGLSKVNGEYIIFIDCDDYIEGTFLEKLYNALVTQNADMAICEYYEEYEDYQKHIHIKNQVQTEEYTRDLIRGRTWNVVWNKLIKTAIVRQNQITFPTEIRYWEDVPFSVCYSLYCNKIAYVNEPLYHYIKSNTESLTATEGINLKFNQDRVKILPIIEKHLNITHKYPQFEADIIWLKFWIKDTFIRYKVNKQRINLWYDSFPEVNKRWKEYTHSFSLYYWALANRISGYIYIDHWYWEIRHFIKRITKIKK</sequence>
<dbReference type="EMBL" id="QRJS01000035">
    <property type="protein sequence ID" value="RHH41640.1"/>
    <property type="molecule type" value="Genomic_DNA"/>
</dbReference>
<dbReference type="RefSeq" id="WP_118244288.1">
    <property type="nucleotide sequence ID" value="NZ_QRJS01000035.1"/>
</dbReference>
<gene>
    <name evidence="4" type="ORF">DW204_12190</name>
</gene>
<dbReference type="Pfam" id="PF00535">
    <property type="entry name" value="Glycos_transf_2"/>
    <property type="match status" value="1"/>
</dbReference>
<organism evidence="4 5">
    <name type="scientific">Phocaeicola plebeius</name>
    <dbReference type="NCBI Taxonomy" id="310297"/>
    <lineage>
        <taxon>Bacteria</taxon>
        <taxon>Pseudomonadati</taxon>
        <taxon>Bacteroidota</taxon>
        <taxon>Bacteroidia</taxon>
        <taxon>Bacteroidales</taxon>
        <taxon>Bacteroidaceae</taxon>
        <taxon>Phocaeicola</taxon>
    </lineage>
</organism>
<dbReference type="Proteomes" id="UP000284998">
    <property type="component" value="Unassembled WGS sequence"/>
</dbReference>
<evidence type="ECO:0000313" key="5">
    <source>
        <dbReference type="Proteomes" id="UP000284998"/>
    </source>
</evidence>
<evidence type="ECO:0000256" key="1">
    <source>
        <dbReference type="ARBA" id="ARBA00022676"/>
    </source>
</evidence>
<dbReference type="PANTHER" id="PTHR22916:SF51">
    <property type="entry name" value="GLYCOSYLTRANSFERASE EPSH-RELATED"/>
    <property type="match status" value="1"/>
</dbReference>
<evidence type="ECO:0000313" key="4">
    <source>
        <dbReference type="EMBL" id="RHH41640.1"/>
    </source>
</evidence>
<dbReference type="InterPro" id="IPR001173">
    <property type="entry name" value="Glyco_trans_2-like"/>
</dbReference>
<protein>
    <submittedName>
        <fullName evidence="4">Glycosyltransferase family 2 protein</fullName>
    </submittedName>
</protein>
<dbReference type="InterPro" id="IPR029044">
    <property type="entry name" value="Nucleotide-diphossugar_trans"/>
</dbReference>